<keyword evidence="4" id="KW-1185">Reference proteome</keyword>
<reference evidence="3 4" key="1">
    <citation type="submission" date="2015-12" db="EMBL/GenBank/DDBJ databases">
        <title>Dictyostelia acquired genes for synthesis and detection of signals that induce cell-type specialization by lateral gene transfer from prokaryotes.</title>
        <authorList>
            <person name="Gloeckner G."/>
            <person name="Schaap P."/>
        </authorList>
    </citation>
    <scope>NUCLEOTIDE SEQUENCE [LARGE SCALE GENOMIC DNA]</scope>
    <source>
        <strain evidence="3 4">TK</strain>
    </source>
</reference>
<dbReference type="Gene3D" id="3.30.160.60">
    <property type="entry name" value="Classic Zinc Finger"/>
    <property type="match status" value="1"/>
</dbReference>
<protein>
    <submittedName>
        <fullName evidence="3">Kelch repeat-containing protein</fullName>
    </submittedName>
</protein>
<keyword evidence="2" id="KW-0677">Repeat</keyword>
<dbReference type="Pfam" id="PF01344">
    <property type="entry name" value="Kelch_1"/>
    <property type="match status" value="2"/>
</dbReference>
<dbReference type="InterPro" id="IPR051746">
    <property type="entry name" value="Kelch_domain_containing_8"/>
</dbReference>
<evidence type="ECO:0000256" key="2">
    <source>
        <dbReference type="ARBA" id="ARBA00022737"/>
    </source>
</evidence>
<dbReference type="InterPro" id="IPR006652">
    <property type="entry name" value="Kelch_1"/>
</dbReference>
<sequence length="524" mass="60549">MADTKCQNNIHLKVAELYCSSCMCLVCSRCFSGHLQHQVGSLDDIYEDVLKEIKTVASDIKTAITQKTEEKEKNKVIFETSITTHYDNQLSTITDYFRNLHDSLHYKEVELKRELKSYHDDNIQYYTEQLSKLDNQISESHQFIQRISNSNLPTENVELNIKFDLIQSYFSSKKIFKEKNEIGTAETETQTKNQDKQEELDKYQIYFLKATETNSNTLLDSLFLQKSKSKGTRIIVFGERGTEIFTRGRDSIYNKTLLLPHGSPNECSMQKNTYYMYQSNSFADKTYCFFKNNFWELNHDDAKPRWIIRASPIPHSALSTIYDGVDSIYIFGGFDGLTSTHLNSIWRFNVKTEKFELLPCTLPVAGCVFSLSVHENKIYVVGGYGKAYGGAIDRIDVLDTTTKTVTNICILKDVGFPIKLSFVGVYVHKLNCVYILDENRFYQYSLETKQLVKIYDLSTINIIGPSQYHKAKFYYDGDNTLHLFTSASKDLYTYNISENTWSKPITFIKFNVALSNYYAFILPK</sequence>
<keyword evidence="1" id="KW-0880">Kelch repeat</keyword>
<dbReference type="AlphaFoldDB" id="A0A151ZCE8"/>
<name>A0A151ZCE8_TIELA</name>
<comment type="caution">
    <text evidence="3">The sequence shown here is derived from an EMBL/GenBank/DDBJ whole genome shotgun (WGS) entry which is preliminary data.</text>
</comment>
<dbReference type="PANTHER" id="PTHR46260:SF3">
    <property type="entry name" value="RING-TYPE DOMAIN-CONTAINING PROTEIN"/>
    <property type="match status" value="1"/>
</dbReference>
<dbReference type="InterPro" id="IPR015915">
    <property type="entry name" value="Kelch-typ_b-propeller"/>
</dbReference>
<dbReference type="OrthoDB" id="10251809at2759"/>
<evidence type="ECO:0000256" key="1">
    <source>
        <dbReference type="ARBA" id="ARBA00022441"/>
    </source>
</evidence>
<dbReference type="SUPFAM" id="SSF57845">
    <property type="entry name" value="B-box zinc-binding domain"/>
    <property type="match status" value="1"/>
</dbReference>
<accession>A0A151ZCE8</accession>
<proteinExistence type="predicted"/>
<organism evidence="3 4">
    <name type="scientific">Tieghemostelium lacteum</name>
    <name type="common">Slime mold</name>
    <name type="synonym">Dictyostelium lacteum</name>
    <dbReference type="NCBI Taxonomy" id="361077"/>
    <lineage>
        <taxon>Eukaryota</taxon>
        <taxon>Amoebozoa</taxon>
        <taxon>Evosea</taxon>
        <taxon>Eumycetozoa</taxon>
        <taxon>Dictyostelia</taxon>
        <taxon>Dictyosteliales</taxon>
        <taxon>Raperosteliaceae</taxon>
        <taxon>Tieghemostelium</taxon>
    </lineage>
</organism>
<dbReference type="PANTHER" id="PTHR46260">
    <property type="entry name" value="RING-TYPE DOMAIN-CONTAINING PROTEIN"/>
    <property type="match status" value="1"/>
</dbReference>
<dbReference type="SMART" id="SM00612">
    <property type="entry name" value="Kelch"/>
    <property type="match status" value="1"/>
</dbReference>
<dbReference type="Gene3D" id="2.120.10.80">
    <property type="entry name" value="Kelch-type beta propeller"/>
    <property type="match status" value="1"/>
</dbReference>
<evidence type="ECO:0000313" key="4">
    <source>
        <dbReference type="Proteomes" id="UP000076078"/>
    </source>
</evidence>
<evidence type="ECO:0000313" key="3">
    <source>
        <dbReference type="EMBL" id="KYQ91611.1"/>
    </source>
</evidence>
<dbReference type="InParanoid" id="A0A151ZCE8"/>
<gene>
    <name evidence="3" type="ORF">DLAC_07380</name>
</gene>
<dbReference type="SUPFAM" id="SSF117281">
    <property type="entry name" value="Kelch motif"/>
    <property type="match status" value="1"/>
</dbReference>
<dbReference type="EMBL" id="LODT01000034">
    <property type="protein sequence ID" value="KYQ91611.1"/>
    <property type="molecule type" value="Genomic_DNA"/>
</dbReference>
<dbReference type="FunCoup" id="A0A151ZCE8">
    <property type="interactions" value="27"/>
</dbReference>
<dbReference type="Proteomes" id="UP000076078">
    <property type="component" value="Unassembled WGS sequence"/>
</dbReference>